<evidence type="ECO:0000256" key="1">
    <source>
        <dbReference type="SAM" id="Phobius"/>
    </source>
</evidence>
<reference evidence="2 3" key="1">
    <citation type="submission" date="2019-06" db="EMBL/GenBank/DDBJ databases">
        <title>Genome sequence of Rhodobacteraceae bacterium D4M1.</title>
        <authorList>
            <person name="Cao J."/>
        </authorList>
    </citation>
    <scope>NUCLEOTIDE SEQUENCE [LARGE SCALE GENOMIC DNA]</scope>
    <source>
        <strain evidence="2 3">D4M1</strain>
    </source>
</reference>
<keyword evidence="1" id="KW-0812">Transmembrane</keyword>
<evidence type="ECO:0000313" key="2">
    <source>
        <dbReference type="EMBL" id="QDL92698.1"/>
    </source>
</evidence>
<name>A0A5B8FI52_9RHOB</name>
<dbReference type="KEGG" id="ppru:FDP22_13450"/>
<dbReference type="InterPro" id="IPR018037">
    <property type="entry name" value="FixH_proteobacterial"/>
</dbReference>
<dbReference type="RefSeq" id="WP_138574389.1">
    <property type="nucleotide sequence ID" value="NZ_CP040818.1"/>
</dbReference>
<sequence length="154" mass="16385">MTRPLTGRMVLAIFVTGFGIIIAVNVTMAMLATGTFPGLVVENSYVASQEFDRNRAEQEALGWSVSLAHDAGGVVARITDAAGVPVHGLALTAHAARPSTDQGAQELEFIDEGAAYRARFDLPPGLWRVNLHLRGAAGATWQGEARVFVPEDRG</sequence>
<accession>A0A5B8FI52</accession>
<keyword evidence="3" id="KW-1185">Reference proteome</keyword>
<organism evidence="2 3">
    <name type="scientific">Paroceanicella profunda</name>
    <dbReference type="NCBI Taxonomy" id="2579971"/>
    <lineage>
        <taxon>Bacteria</taxon>
        <taxon>Pseudomonadati</taxon>
        <taxon>Pseudomonadota</taxon>
        <taxon>Alphaproteobacteria</taxon>
        <taxon>Rhodobacterales</taxon>
        <taxon>Paracoccaceae</taxon>
        <taxon>Paroceanicella</taxon>
    </lineage>
</organism>
<protein>
    <submittedName>
        <fullName evidence="2">FixH family protein</fullName>
    </submittedName>
</protein>
<dbReference type="Pfam" id="PF05751">
    <property type="entry name" value="FixH"/>
    <property type="match status" value="1"/>
</dbReference>
<dbReference type="PIRSF" id="PIRSF011386">
    <property type="entry name" value="FixH"/>
    <property type="match status" value="1"/>
</dbReference>
<gene>
    <name evidence="2" type="ORF">FDP22_13450</name>
</gene>
<feature type="transmembrane region" description="Helical" evidence="1">
    <location>
        <begin position="9"/>
        <end position="32"/>
    </location>
</feature>
<keyword evidence="1" id="KW-0472">Membrane</keyword>
<evidence type="ECO:0000313" key="3">
    <source>
        <dbReference type="Proteomes" id="UP000305888"/>
    </source>
</evidence>
<keyword evidence="1" id="KW-1133">Transmembrane helix</keyword>
<dbReference type="Proteomes" id="UP000305888">
    <property type="component" value="Chromosome"/>
</dbReference>
<proteinExistence type="predicted"/>
<dbReference type="EMBL" id="CP040818">
    <property type="protein sequence ID" value="QDL92698.1"/>
    <property type="molecule type" value="Genomic_DNA"/>
</dbReference>
<dbReference type="OrthoDB" id="1495896at2"/>
<dbReference type="AlphaFoldDB" id="A0A5B8FI52"/>
<dbReference type="InterPro" id="IPR008620">
    <property type="entry name" value="FixH"/>
</dbReference>